<comment type="caution">
    <text evidence="1">The sequence shown here is derived from an EMBL/GenBank/DDBJ whole genome shotgun (WGS) entry which is preliminary data.</text>
</comment>
<dbReference type="EMBL" id="NOKQ01000204">
    <property type="protein sequence ID" value="OZS78114.1"/>
    <property type="molecule type" value="Genomic_DNA"/>
</dbReference>
<evidence type="ECO:0000313" key="1">
    <source>
        <dbReference type="EMBL" id="OZS78114.1"/>
    </source>
</evidence>
<proteinExistence type="predicted"/>
<reference evidence="1 2" key="1">
    <citation type="submission" date="2017-07" db="EMBL/GenBank/DDBJ databases">
        <title>Tetzosporium hominis gen.nov. sp.nov.</title>
        <authorList>
            <person name="Tetz G."/>
            <person name="Tetz V."/>
        </authorList>
    </citation>
    <scope>NUCLEOTIDE SEQUENCE [LARGE SCALE GENOMIC DNA]</scope>
    <source>
        <strain evidence="1 2">VT-49</strain>
    </source>
</reference>
<dbReference type="AlphaFoldDB" id="A0A264W3H0"/>
<dbReference type="Proteomes" id="UP000217065">
    <property type="component" value="Unassembled WGS sequence"/>
</dbReference>
<accession>A0A264W3H0</accession>
<organism evidence="1 2">
    <name type="scientific">Tetzosporium hominis</name>
    <dbReference type="NCBI Taxonomy" id="2020506"/>
    <lineage>
        <taxon>Bacteria</taxon>
        <taxon>Bacillati</taxon>
        <taxon>Bacillota</taxon>
        <taxon>Bacilli</taxon>
        <taxon>Bacillales</taxon>
        <taxon>Caryophanaceae</taxon>
        <taxon>Tetzosporium</taxon>
    </lineage>
</organism>
<gene>
    <name evidence="1" type="ORF">CF394_07730</name>
</gene>
<keyword evidence="2" id="KW-1185">Reference proteome</keyword>
<sequence>MEMKSEENEFTIYKNRHLLDEIYEKYSRTIWNILCRRPFTDEMKEKIMVETFQQLWIQSKGIKLTGLLVVSILKERILFFEQR</sequence>
<protein>
    <recommendedName>
        <fullName evidence="3">RNA polymerase sigma-70 region 2 domain-containing protein</fullName>
    </recommendedName>
</protein>
<name>A0A264W3H0_9BACL</name>
<dbReference type="RefSeq" id="WP_094942759.1">
    <property type="nucleotide sequence ID" value="NZ_NOKQ01000204.1"/>
</dbReference>
<evidence type="ECO:0000313" key="2">
    <source>
        <dbReference type="Proteomes" id="UP000217065"/>
    </source>
</evidence>
<dbReference type="OrthoDB" id="2453980at2"/>
<evidence type="ECO:0008006" key="3">
    <source>
        <dbReference type="Google" id="ProtNLM"/>
    </source>
</evidence>